<feature type="chain" id="PRO_5032816030" evidence="6">
    <location>
        <begin position="31"/>
        <end position="432"/>
    </location>
</feature>
<keyword evidence="4" id="KW-0788">Thiol protease</keyword>
<dbReference type="PROSITE" id="PS51781">
    <property type="entry name" value="SH3B"/>
    <property type="match status" value="1"/>
</dbReference>
<reference evidence="9" key="1">
    <citation type="journal article" date="2020" name="mSystems">
        <title>Genome- and Community-Level Interaction Insights into Carbon Utilization and Element Cycling Functions of Hydrothermarchaeota in Hydrothermal Sediment.</title>
        <authorList>
            <person name="Zhou Z."/>
            <person name="Liu Y."/>
            <person name="Xu W."/>
            <person name="Pan J."/>
            <person name="Luo Z.H."/>
            <person name="Li M."/>
        </authorList>
    </citation>
    <scope>NUCLEOTIDE SEQUENCE [LARGE SCALE GENOMIC DNA]</scope>
    <source>
        <strain evidence="9">SpSt-210</strain>
    </source>
</reference>
<feature type="signal peptide" evidence="6">
    <location>
        <begin position="1"/>
        <end position="30"/>
    </location>
</feature>
<evidence type="ECO:0000313" key="9">
    <source>
        <dbReference type="EMBL" id="HEG90268.1"/>
    </source>
</evidence>
<evidence type="ECO:0000256" key="6">
    <source>
        <dbReference type="SAM" id="SignalP"/>
    </source>
</evidence>
<dbReference type="GO" id="GO:0008234">
    <property type="term" value="F:cysteine-type peptidase activity"/>
    <property type="evidence" value="ECO:0007669"/>
    <property type="project" value="UniProtKB-KW"/>
</dbReference>
<dbReference type="Pfam" id="PF00877">
    <property type="entry name" value="NLPC_P60"/>
    <property type="match status" value="1"/>
</dbReference>
<dbReference type="InterPro" id="IPR051202">
    <property type="entry name" value="Peptidase_C40"/>
</dbReference>
<dbReference type="SUPFAM" id="SSF54001">
    <property type="entry name" value="Cysteine proteinases"/>
    <property type="match status" value="1"/>
</dbReference>
<name>A0A831T9F9_9BACT</name>
<dbReference type="Gene3D" id="3.90.1720.10">
    <property type="entry name" value="endopeptidase domain like (from Nostoc punctiforme)"/>
    <property type="match status" value="1"/>
</dbReference>
<protein>
    <submittedName>
        <fullName evidence="9">Peptidoglycan endopeptidase</fullName>
    </submittedName>
</protein>
<sequence>MGKRRQRPTWVYAVLASIIGLFLTVAPALADTDLVAGDVGIVTRTNGDGVNVRAEPGFQGAPVTAFAEGTRVLVEAGPQAAPDGTLWYKVSRDGVSGWVISDYLSRALPAAGDVAVVHGTDGHGLRLRDGASFGSATVTIIPEGAEVSVTGETVSDGEGNSWTPVTYAGTTGYVFSSFLAVKVGGAVAQSQEMQTVSEPSSSAGIAVGGNVEVVNTDGQGLNIRYDAGYGAAIATVAPEGTVMRIIDGPRTDDQGITWWGVDYAGIQGWAHGGYLAPTEREPEQPTAQSAAAPSSSDDSGQGATPPSGLGEQIVATAMQYLGYPYVWGGTTPAGFDCSGFVYYVVNQVTGGGFPRGLEGQAVSGVYVDPDNLQPGDLVFFQNTYMWGLSHAGIYIGNGQFIHAANESTGVVISNMWDGYWGPRYYTARRIGS</sequence>
<evidence type="ECO:0000256" key="4">
    <source>
        <dbReference type="ARBA" id="ARBA00022807"/>
    </source>
</evidence>
<dbReference type="InterPro" id="IPR003646">
    <property type="entry name" value="SH3-like_bac-type"/>
</dbReference>
<comment type="caution">
    <text evidence="9">The sequence shown here is derived from an EMBL/GenBank/DDBJ whole genome shotgun (WGS) entry which is preliminary data.</text>
</comment>
<feature type="domain" description="SH3b" evidence="7">
    <location>
        <begin position="112"/>
        <end position="183"/>
    </location>
</feature>
<accession>A0A831T9F9</accession>
<keyword evidence="2" id="KW-0645">Protease</keyword>
<dbReference type="PANTHER" id="PTHR47053">
    <property type="entry name" value="MUREIN DD-ENDOPEPTIDASE MEPH-RELATED"/>
    <property type="match status" value="1"/>
</dbReference>
<dbReference type="Gene3D" id="2.30.30.40">
    <property type="entry name" value="SH3 Domains"/>
    <property type="match status" value="3"/>
</dbReference>
<evidence type="ECO:0000259" key="7">
    <source>
        <dbReference type="PROSITE" id="PS51781"/>
    </source>
</evidence>
<dbReference type="SMART" id="SM00287">
    <property type="entry name" value="SH3b"/>
    <property type="match status" value="3"/>
</dbReference>
<evidence type="ECO:0000256" key="5">
    <source>
        <dbReference type="SAM" id="MobiDB-lite"/>
    </source>
</evidence>
<evidence type="ECO:0000256" key="2">
    <source>
        <dbReference type="ARBA" id="ARBA00022670"/>
    </source>
</evidence>
<dbReference type="Pfam" id="PF08239">
    <property type="entry name" value="SH3_3"/>
    <property type="match status" value="2"/>
</dbReference>
<comment type="similarity">
    <text evidence="1">Belongs to the peptidase C40 family.</text>
</comment>
<evidence type="ECO:0000256" key="1">
    <source>
        <dbReference type="ARBA" id="ARBA00007074"/>
    </source>
</evidence>
<dbReference type="EMBL" id="DSIY01000051">
    <property type="protein sequence ID" value="HEG90268.1"/>
    <property type="molecule type" value="Genomic_DNA"/>
</dbReference>
<dbReference type="PANTHER" id="PTHR47053:SF1">
    <property type="entry name" value="MUREIN DD-ENDOPEPTIDASE MEPH-RELATED"/>
    <property type="match status" value="1"/>
</dbReference>
<dbReference type="PROSITE" id="PS51935">
    <property type="entry name" value="NLPC_P60"/>
    <property type="match status" value="1"/>
</dbReference>
<evidence type="ECO:0000259" key="8">
    <source>
        <dbReference type="PROSITE" id="PS51935"/>
    </source>
</evidence>
<dbReference type="InterPro" id="IPR000064">
    <property type="entry name" value="NLP_P60_dom"/>
</dbReference>
<keyword evidence="3" id="KW-0378">Hydrolase</keyword>
<gene>
    <name evidence="9" type="ORF">ENP34_02320</name>
</gene>
<dbReference type="AlphaFoldDB" id="A0A831T9F9"/>
<feature type="domain" description="NlpC/P60" evidence="8">
    <location>
        <begin position="307"/>
        <end position="431"/>
    </location>
</feature>
<evidence type="ECO:0000256" key="3">
    <source>
        <dbReference type="ARBA" id="ARBA00022801"/>
    </source>
</evidence>
<keyword evidence="6" id="KW-0732">Signal</keyword>
<dbReference type="GO" id="GO:0006508">
    <property type="term" value="P:proteolysis"/>
    <property type="evidence" value="ECO:0007669"/>
    <property type="project" value="UniProtKB-KW"/>
</dbReference>
<feature type="compositionally biased region" description="Low complexity" evidence="5">
    <location>
        <begin position="287"/>
        <end position="303"/>
    </location>
</feature>
<organism evidence="9">
    <name type="scientific">Thermorudis peleae</name>
    <dbReference type="NCBI Taxonomy" id="1382356"/>
    <lineage>
        <taxon>Bacteria</taxon>
        <taxon>Pseudomonadati</taxon>
        <taxon>Thermomicrobiota</taxon>
        <taxon>Thermomicrobia</taxon>
        <taxon>Thermomicrobia incertae sedis</taxon>
        <taxon>Thermorudis</taxon>
    </lineage>
</organism>
<proteinExistence type="inferred from homology"/>
<dbReference type="InterPro" id="IPR038765">
    <property type="entry name" value="Papain-like_cys_pep_sf"/>
</dbReference>
<feature type="region of interest" description="Disordered" evidence="5">
    <location>
        <begin position="274"/>
        <end position="308"/>
    </location>
</feature>